<dbReference type="FunFam" id="1.10.472.10:FF:000001">
    <property type="entry name" value="G2/mitotic-specific cyclin"/>
    <property type="match status" value="1"/>
</dbReference>
<dbReference type="SUPFAM" id="SSF47954">
    <property type="entry name" value="Cyclin-like"/>
    <property type="match status" value="2"/>
</dbReference>
<dbReference type="InterPro" id="IPR004367">
    <property type="entry name" value="Cyclin_C-dom"/>
</dbReference>
<dbReference type="InterPro" id="IPR039361">
    <property type="entry name" value="Cyclin"/>
</dbReference>
<dbReference type="EMBL" id="GL877428">
    <property type="protein sequence ID" value="ELA46951.1"/>
    <property type="molecule type" value="Genomic_DNA"/>
</dbReference>
<dbReference type="GeneID" id="19879446"/>
<sequence length="394" mass="45585">MRRTALRNVTNEDGRKNGGGVREEEKYGRDDGKQVDTSCVEDDKRDDKGRDQLCGTVCAASRGICAGSVPSDAAICGTLTNCGLGADRNGRKVLSEKDENTPKTKTWKDEPVIDRDALTDEERSFLEIMEIDAQKDITMEHLYAEHFFARFKDQQVPVNYNYMVYQQDLTWRMRTILVDWLIDVHWQLSLHPETLFLTVDLVDRFLSVRTVSKNKLQLVGVTALMVAAKYEEVDCPQFSTFRMLINCDASDLINAERYFLMTLDFNLNYLSPLCFVRRLSVVNNYEIKTRILAKYILELMLLSEQFIGYNAHIRATASFYTARKILEMDGFHNLFFMLARLDKKVIKGCVNDILVMLARPVKYDSVKRKYGVERMMRVSVFIEEFRVKHLSKYL</sequence>
<feature type="region of interest" description="Disordered" evidence="5">
    <location>
        <begin position="1"/>
        <end position="46"/>
    </location>
</feature>
<dbReference type="Gene3D" id="1.10.472.10">
    <property type="entry name" value="Cyclin-like"/>
    <property type="match status" value="2"/>
</dbReference>
<dbReference type="InterPro" id="IPR048258">
    <property type="entry name" value="Cyclins_cyclin-box"/>
</dbReference>
<dbReference type="InterPro" id="IPR013763">
    <property type="entry name" value="Cyclin-like_dom"/>
</dbReference>
<dbReference type="RefSeq" id="XP_008074587.1">
    <property type="nucleotide sequence ID" value="XM_008076396.1"/>
</dbReference>
<dbReference type="InParanoid" id="L2GTG7"/>
<keyword evidence="2 4" id="KW-0195">Cyclin</keyword>
<dbReference type="InterPro" id="IPR006671">
    <property type="entry name" value="Cyclin_N"/>
</dbReference>
<reference evidence="9" key="1">
    <citation type="submission" date="2011-03" db="EMBL/GenBank/DDBJ databases">
        <title>The genome sequence of Vavraia culicis strain floridensis.</title>
        <authorList>
            <consortium name="The Broad Institute Genome Sequencing Platform"/>
            <person name="Cuomo C."/>
            <person name="Becnel J."/>
            <person name="Sanscrainte N."/>
            <person name="Young S.K."/>
            <person name="Zeng Q."/>
            <person name="Gargeya S."/>
            <person name="Fitzgerald M."/>
            <person name="Haas B."/>
            <person name="Abouelleil A."/>
            <person name="Alvarado L."/>
            <person name="Arachchi H.M."/>
            <person name="Berlin A."/>
            <person name="Chapman S.B."/>
            <person name="Gearin G."/>
            <person name="Goldberg J."/>
            <person name="Griggs A."/>
            <person name="Gujja S."/>
            <person name="Hansen M."/>
            <person name="Heiman D."/>
            <person name="Howarth C."/>
            <person name="Larimer J."/>
            <person name="Lui A."/>
            <person name="MacDonald P.J.P."/>
            <person name="McCowen C."/>
            <person name="Montmayeur A."/>
            <person name="Murphy C."/>
            <person name="Neiman D."/>
            <person name="Pearson M."/>
            <person name="Priest M."/>
            <person name="Roberts A."/>
            <person name="Saif S."/>
            <person name="Shea T."/>
            <person name="Sisk P."/>
            <person name="Stolte C."/>
            <person name="Sykes S."/>
            <person name="Wortman J."/>
            <person name="Nusbaum C."/>
            <person name="Birren B."/>
        </authorList>
    </citation>
    <scope>NUCLEOTIDE SEQUENCE [LARGE SCALE GENOMIC DNA]</scope>
    <source>
        <strain evidence="9">floridensis</strain>
    </source>
</reference>
<evidence type="ECO:0000256" key="5">
    <source>
        <dbReference type="SAM" id="MobiDB-lite"/>
    </source>
</evidence>
<evidence type="ECO:0000259" key="7">
    <source>
        <dbReference type="SMART" id="SM01332"/>
    </source>
</evidence>
<dbReference type="OMA" id="WRMRTIL"/>
<dbReference type="Proteomes" id="UP000011081">
    <property type="component" value="Unassembled WGS sequence"/>
</dbReference>
<accession>L2GTG7</accession>
<dbReference type="SMART" id="SM01332">
    <property type="entry name" value="Cyclin_C"/>
    <property type="match status" value="1"/>
</dbReference>
<name>L2GTG7_VAVCU</name>
<dbReference type="VEuPathDB" id="MicrosporidiaDB:VCUG_01570"/>
<dbReference type="SMART" id="SM00385">
    <property type="entry name" value="CYCLIN"/>
    <property type="match status" value="2"/>
</dbReference>
<dbReference type="Pfam" id="PF00134">
    <property type="entry name" value="Cyclin_N"/>
    <property type="match status" value="1"/>
</dbReference>
<evidence type="ECO:0000256" key="3">
    <source>
        <dbReference type="ARBA" id="ARBA00023306"/>
    </source>
</evidence>
<dbReference type="Pfam" id="PF02984">
    <property type="entry name" value="Cyclin_C"/>
    <property type="match status" value="1"/>
</dbReference>
<dbReference type="InterPro" id="IPR036915">
    <property type="entry name" value="Cyclin-like_sf"/>
</dbReference>
<evidence type="ECO:0000313" key="9">
    <source>
        <dbReference type="Proteomes" id="UP000011081"/>
    </source>
</evidence>
<proteinExistence type="inferred from homology"/>
<evidence type="ECO:0000259" key="6">
    <source>
        <dbReference type="SMART" id="SM00385"/>
    </source>
</evidence>
<comment type="similarity">
    <text evidence="4">Belongs to the cyclin family.</text>
</comment>
<dbReference type="FunCoup" id="L2GTG7">
    <property type="interactions" value="251"/>
</dbReference>
<keyword evidence="1" id="KW-0132">Cell division</keyword>
<dbReference type="STRING" id="948595.L2GTG7"/>
<keyword evidence="9" id="KW-1185">Reference proteome</keyword>
<feature type="domain" description="Cyclin C-terminal" evidence="7">
    <location>
        <begin position="270"/>
        <end position="384"/>
    </location>
</feature>
<organism evidence="8 9">
    <name type="scientific">Vavraia culicis (isolate floridensis)</name>
    <name type="common">Microsporidian parasite</name>
    <dbReference type="NCBI Taxonomy" id="948595"/>
    <lineage>
        <taxon>Eukaryota</taxon>
        <taxon>Fungi</taxon>
        <taxon>Fungi incertae sedis</taxon>
        <taxon>Microsporidia</taxon>
        <taxon>Pleistophoridae</taxon>
        <taxon>Vavraia</taxon>
    </lineage>
</organism>
<dbReference type="PANTHER" id="PTHR10177">
    <property type="entry name" value="CYCLINS"/>
    <property type="match status" value="1"/>
</dbReference>
<dbReference type="OrthoDB" id="5590282at2759"/>
<keyword evidence="3" id="KW-0131">Cell cycle</keyword>
<evidence type="ECO:0000256" key="1">
    <source>
        <dbReference type="ARBA" id="ARBA00022618"/>
    </source>
</evidence>
<evidence type="ECO:0000313" key="8">
    <source>
        <dbReference type="EMBL" id="ELA46951.1"/>
    </source>
</evidence>
<feature type="domain" description="Cyclin-like" evidence="6">
    <location>
        <begin position="274"/>
        <end position="355"/>
    </location>
</feature>
<dbReference type="PROSITE" id="PS00292">
    <property type="entry name" value="CYCLINS"/>
    <property type="match status" value="1"/>
</dbReference>
<feature type="compositionally biased region" description="Basic and acidic residues" evidence="5">
    <location>
        <begin position="10"/>
        <end position="34"/>
    </location>
</feature>
<dbReference type="AlphaFoldDB" id="L2GTG7"/>
<evidence type="ECO:0000256" key="2">
    <source>
        <dbReference type="ARBA" id="ARBA00023127"/>
    </source>
</evidence>
<protein>
    <submittedName>
        <fullName evidence="8">Uncharacterized protein</fullName>
    </submittedName>
</protein>
<dbReference type="GO" id="GO:0051301">
    <property type="term" value="P:cell division"/>
    <property type="evidence" value="ECO:0007669"/>
    <property type="project" value="UniProtKB-KW"/>
</dbReference>
<feature type="domain" description="Cyclin-like" evidence="6">
    <location>
        <begin position="179"/>
        <end position="261"/>
    </location>
</feature>
<dbReference type="HOGENOM" id="CLU_020695_2_4_1"/>
<gene>
    <name evidence="8" type="ORF">VCUG_01570</name>
</gene>
<evidence type="ECO:0000256" key="4">
    <source>
        <dbReference type="RuleBase" id="RU000383"/>
    </source>
</evidence>